<dbReference type="Gene3D" id="2.60.120.10">
    <property type="entry name" value="Jelly Rolls"/>
    <property type="match status" value="1"/>
</dbReference>
<dbReference type="GO" id="GO:0003677">
    <property type="term" value="F:DNA binding"/>
    <property type="evidence" value="ECO:0007669"/>
    <property type="project" value="UniProtKB-KW"/>
</dbReference>
<organism evidence="3 4">
    <name type="scientific">Flexivirga endophytica</name>
    <dbReference type="NCBI Taxonomy" id="1849103"/>
    <lineage>
        <taxon>Bacteria</taxon>
        <taxon>Bacillati</taxon>
        <taxon>Actinomycetota</taxon>
        <taxon>Actinomycetes</taxon>
        <taxon>Micrococcales</taxon>
        <taxon>Dermacoccaceae</taxon>
        <taxon>Flexivirga</taxon>
    </lineage>
</organism>
<dbReference type="CDD" id="cd00093">
    <property type="entry name" value="HTH_XRE"/>
    <property type="match status" value="1"/>
</dbReference>
<accession>A0A916WPI0</accession>
<evidence type="ECO:0000313" key="3">
    <source>
        <dbReference type="EMBL" id="GGB17418.1"/>
    </source>
</evidence>
<dbReference type="SMART" id="SM00530">
    <property type="entry name" value="HTH_XRE"/>
    <property type="match status" value="1"/>
</dbReference>
<gene>
    <name evidence="3" type="ORF">GCM10011492_04060</name>
</gene>
<comment type="caution">
    <text evidence="3">The sequence shown here is derived from an EMBL/GenBank/DDBJ whole genome shotgun (WGS) entry which is preliminary data.</text>
</comment>
<dbReference type="Gene3D" id="1.10.260.40">
    <property type="entry name" value="lambda repressor-like DNA-binding domains"/>
    <property type="match status" value="1"/>
</dbReference>
<sequence>MNWTFDIVDGMPPSSLAASVGTQLRLRRDQRGMSAAELARRAGLSKATLSGLESGRANPTIDTLDAVAVALGVPLADLLAETDDAGAHIVRATDADTSGPHRELLRRVSGGHQVEIWRLRLPAHTEFDGVPHATGTLEHLVVASGSLSAGPTSDLVELGPGDLLAFPGDTAHSYRTTSEPADLTVLIASPVSL</sequence>
<dbReference type="InterPro" id="IPR001387">
    <property type="entry name" value="Cro/C1-type_HTH"/>
</dbReference>
<reference evidence="3" key="2">
    <citation type="submission" date="2020-09" db="EMBL/GenBank/DDBJ databases">
        <authorList>
            <person name="Sun Q."/>
            <person name="Zhou Y."/>
        </authorList>
    </citation>
    <scope>NUCLEOTIDE SEQUENCE</scope>
    <source>
        <strain evidence="3">CGMCC 1.15085</strain>
    </source>
</reference>
<feature type="domain" description="HTH cro/C1-type" evidence="2">
    <location>
        <begin position="24"/>
        <end position="78"/>
    </location>
</feature>
<proteinExistence type="predicted"/>
<protein>
    <submittedName>
        <fullName evidence="3">Transcriptional regulator</fullName>
    </submittedName>
</protein>
<keyword evidence="4" id="KW-1185">Reference proteome</keyword>
<evidence type="ECO:0000313" key="4">
    <source>
        <dbReference type="Proteomes" id="UP000636793"/>
    </source>
</evidence>
<dbReference type="Pfam" id="PF01381">
    <property type="entry name" value="HTH_3"/>
    <property type="match status" value="1"/>
</dbReference>
<dbReference type="AlphaFoldDB" id="A0A916WPI0"/>
<dbReference type="InterPro" id="IPR050807">
    <property type="entry name" value="TransReg_Diox_bact_type"/>
</dbReference>
<dbReference type="CDD" id="cd02209">
    <property type="entry name" value="cupin_XRE_C"/>
    <property type="match status" value="1"/>
</dbReference>
<evidence type="ECO:0000256" key="1">
    <source>
        <dbReference type="ARBA" id="ARBA00023125"/>
    </source>
</evidence>
<dbReference type="PROSITE" id="PS50943">
    <property type="entry name" value="HTH_CROC1"/>
    <property type="match status" value="1"/>
</dbReference>
<dbReference type="SUPFAM" id="SSF51182">
    <property type="entry name" value="RmlC-like cupins"/>
    <property type="match status" value="1"/>
</dbReference>
<dbReference type="InterPro" id="IPR014710">
    <property type="entry name" value="RmlC-like_jellyroll"/>
</dbReference>
<dbReference type="Proteomes" id="UP000636793">
    <property type="component" value="Unassembled WGS sequence"/>
</dbReference>
<evidence type="ECO:0000259" key="2">
    <source>
        <dbReference type="PROSITE" id="PS50943"/>
    </source>
</evidence>
<dbReference type="PANTHER" id="PTHR46797:SF1">
    <property type="entry name" value="METHYLPHOSPHONATE SYNTHASE"/>
    <property type="match status" value="1"/>
</dbReference>
<dbReference type="GO" id="GO:0003700">
    <property type="term" value="F:DNA-binding transcription factor activity"/>
    <property type="evidence" value="ECO:0007669"/>
    <property type="project" value="TreeGrafter"/>
</dbReference>
<reference evidence="3" key="1">
    <citation type="journal article" date="2014" name="Int. J. Syst. Evol. Microbiol.">
        <title>Complete genome sequence of Corynebacterium casei LMG S-19264T (=DSM 44701T), isolated from a smear-ripened cheese.</title>
        <authorList>
            <consortium name="US DOE Joint Genome Institute (JGI-PGF)"/>
            <person name="Walter F."/>
            <person name="Albersmeier A."/>
            <person name="Kalinowski J."/>
            <person name="Ruckert C."/>
        </authorList>
    </citation>
    <scope>NUCLEOTIDE SEQUENCE</scope>
    <source>
        <strain evidence="3">CGMCC 1.15085</strain>
    </source>
</reference>
<dbReference type="PANTHER" id="PTHR46797">
    <property type="entry name" value="HTH-TYPE TRANSCRIPTIONAL REGULATOR"/>
    <property type="match status" value="1"/>
</dbReference>
<dbReference type="InterPro" id="IPR011051">
    <property type="entry name" value="RmlC_Cupin_sf"/>
</dbReference>
<keyword evidence="1" id="KW-0238">DNA-binding</keyword>
<name>A0A916WPI0_9MICO</name>
<dbReference type="EMBL" id="BMHI01000001">
    <property type="protein sequence ID" value="GGB17418.1"/>
    <property type="molecule type" value="Genomic_DNA"/>
</dbReference>
<dbReference type="InterPro" id="IPR010982">
    <property type="entry name" value="Lambda_DNA-bd_dom_sf"/>
</dbReference>
<dbReference type="SUPFAM" id="SSF47413">
    <property type="entry name" value="lambda repressor-like DNA-binding domains"/>
    <property type="match status" value="1"/>
</dbReference>
<dbReference type="RefSeq" id="WP_229749383.1">
    <property type="nucleotide sequence ID" value="NZ_BMHI01000001.1"/>
</dbReference>
<dbReference type="GO" id="GO:0005829">
    <property type="term" value="C:cytosol"/>
    <property type="evidence" value="ECO:0007669"/>
    <property type="project" value="TreeGrafter"/>
</dbReference>